<keyword evidence="2" id="KW-1185">Reference proteome</keyword>
<sequence>MQTLHDINRGEILGVVDDQEHGVDLECQWAPTSMILIVDDRPGLGQSIDVAADGPGADDEQSGIVETPGCLVPCVEADLLHGSNGGLAMAQQLAVLSSELLVVY</sequence>
<accession>A0ABW3CYV2</accession>
<comment type="caution">
    <text evidence="1">The sequence shown here is derived from an EMBL/GenBank/DDBJ whole genome shotgun (WGS) entry which is preliminary data.</text>
</comment>
<organism evidence="1 2">
    <name type="scientific">Sungkyunkwania multivorans</name>
    <dbReference type="NCBI Taxonomy" id="1173618"/>
    <lineage>
        <taxon>Bacteria</taxon>
        <taxon>Pseudomonadati</taxon>
        <taxon>Bacteroidota</taxon>
        <taxon>Flavobacteriia</taxon>
        <taxon>Flavobacteriales</taxon>
        <taxon>Flavobacteriaceae</taxon>
        <taxon>Sungkyunkwania</taxon>
    </lineage>
</organism>
<gene>
    <name evidence="1" type="ORF">ACFQ1M_09845</name>
</gene>
<protein>
    <submittedName>
        <fullName evidence="1">Uncharacterized protein</fullName>
    </submittedName>
</protein>
<name>A0ABW3CYV2_9FLAO</name>
<reference evidence="2" key="1">
    <citation type="journal article" date="2019" name="Int. J. Syst. Evol. Microbiol.">
        <title>The Global Catalogue of Microorganisms (GCM) 10K type strain sequencing project: providing services to taxonomists for standard genome sequencing and annotation.</title>
        <authorList>
            <consortium name="The Broad Institute Genomics Platform"/>
            <consortium name="The Broad Institute Genome Sequencing Center for Infectious Disease"/>
            <person name="Wu L."/>
            <person name="Ma J."/>
        </authorList>
    </citation>
    <scope>NUCLEOTIDE SEQUENCE [LARGE SCALE GENOMIC DNA]</scope>
    <source>
        <strain evidence="2">CCUG 62952</strain>
    </source>
</reference>
<evidence type="ECO:0000313" key="2">
    <source>
        <dbReference type="Proteomes" id="UP001596978"/>
    </source>
</evidence>
<dbReference type="Proteomes" id="UP001596978">
    <property type="component" value="Unassembled WGS sequence"/>
</dbReference>
<evidence type="ECO:0000313" key="1">
    <source>
        <dbReference type="EMBL" id="MFD0862509.1"/>
    </source>
</evidence>
<proteinExistence type="predicted"/>
<dbReference type="EMBL" id="JBHTJH010000008">
    <property type="protein sequence ID" value="MFD0862509.1"/>
    <property type="molecule type" value="Genomic_DNA"/>
</dbReference>
<dbReference type="RefSeq" id="WP_386407638.1">
    <property type="nucleotide sequence ID" value="NZ_JBHTJH010000008.1"/>
</dbReference>